<name>A0A377TGX4_KLEPN</name>
<accession>A0A377TGX4</accession>
<evidence type="ECO:0000259" key="1">
    <source>
        <dbReference type="SMART" id="SM00901"/>
    </source>
</evidence>
<reference evidence="2 3" key="1">
    <citation type="submission" date="2018-06" db="EMBL/GenBank/DDBJ databases">
        <authorList>
            <consortium name="Pathogen Informatics"/>
            <person name="Doyle S."/>
        </authorList>
    </citation>
    <scope>NUCLEOTIDE SEQUENCE [LARGE SCALE GENOMIC DNA]</scope>
    <source>
        <strain evidence="2 3">NCTC9140</strain>
    </source>
</reference>
<feature type="domain" description="FRG" evidence="1">
    <location>
        <begin position="33"/>
        <end position="171"/>
    </location>
</feature>
<dbReference type="AlphaFoldDB" id="A0A377TGX4"/>
<dbReference type="EMBL" id="UGKQ01000003">
    <property type="protein sequence ID" value="STS78549.1"/>
    <property type="molecule type" value="Genomic_DNA"/>
</dbReference>
<dbReference type="Proteomes" id="UP000254938">
    <property type="component" value="Unassembled WGS sequence"/>
</dbReference>
<dbReference type="RefSeq" id="WP_032439695.1">
    <property type="nucleotide sequence ID" value="NZ_BIKQ01000008.1"/>
</dbReference>
<dbReference type="InterPro" id="IPR014966">
    <property type="entry name" value="FRG-dom"/>
</dbReference>
<protein>
    <submittedName>
        <fullName evidence="2">FRG domain</fullName>
    </submittedName>
</protein>
<proteinExistence type="predicted"/>
<dbReference type="SMART" id="SM00901">
    <property type="entry name" value="FRG"/>
    <property type="match status" value="1"/>
</dbReference>
<evidence type="ECO:0000313" key="3">
    <source>
        <dbReference type="Proteomes" id="UP000254938"/>
    </source>
</evidence>
<sequence>MKELYMEDSTLVIGSVESVGEFIDLIEESNGEWVYGNLFRGQADAKWPILSSLTRAIIPTLKDIFQITGVIDINSEMFESVFKNSNYADNMNEKLQTIFSAYVNFKHLLPPYLGEIENKEYILNSDLSLILLAQHYGLPTRFIDWSLNPLVALYFSVESSEPSTDNSAAVFSYSPEDTLTGEEFYQGYQHGFKEKHSHELSQLTTAGNGGFNFLDASKSSSYKFRKLAIEEIDFIQPSPVAINHFRFDRRMDSQECMFSFQNKLLQPFRPKDTDNLKKIEIKKPYQIKTELIQLGFVTSKIYPSVSGLVQTLRFNHVNKNFKLL</sequence>
<organism evidence="2 3">
    <name type="scientific">Klebsiella pneumoniae</name>
    <dbReference type="NCBI Taxonomy" id="573"/>
    <lineage>
        <taxon>Bacteria</taxon>
        <taxon>Pseudomonadati</taxon>
        <taxon>Pseudomonadota</taxon>
        <taxon>Gammaproteobacteria</taxon>
        <taxon>Enterobacterales</taxon>
        <taxon>Enterobacteriaceae</taxon>
        <taxon>Klebsiella/Raoultella group</taxon>
        <taxon>Klebsiella</taxon>
        <taxon>Klebsiella pneumoniae complex</taxon>
    </lineage>
</organism>
<dbReference type="Pfam" id="PF08867">
    <property type="entry name" value="FRG"/>
    <property type="match status" value="1"/>
</dbReference>
<gene>
    <name evidence="2" type="ORF">NCTC9140_00183</name>
</gene>
<evidence type="ECO:0000313" key="2">
    <source>
        <dbReference type="EMBL" id="STS78549.1"/>
    </source>
</evidence>